<dbReference type="SUPFAM" id="SSF46934">
    <property type="entry name" value="UBA-like"/>
    <property type="match status" value="1"/>
</dbReference>
<comment type="cofactor">
    <cofactor evidence="2">
        <name>Mg(2+)</name>
        <dbReference type="ChEBI" id="CHEBI:18420"/>
    </cofactor>
</comment>
<evidence type="ECO:0000256" key="5">
    <source>
        <dbReference type="ARBA" id="ARBA00022723"/>
    </source>
</evidence>
<evidence type="ECO:0000256" key="1">
    <source>
        <dbReference type="ARBA" id="ARBA00001936"/>
    </source>
</evidence>
<evidence type="ECO:0000259" key="12">
    <source>
        <dbReference type="Pfam" id="PF03372"/>
    </source>
</evidence>
<comment type="subcellular location">
    <subcellularLocation>
        <location evidence="3">Nucleus</location>
        <location evidence="3">PML body</location>
    </subcellularLocation>
</comment>
<evidence type="ECO:0000313" key="14">
    <source>
        <dbReference type="WBParaSite" id="Gr19_v10_g2818.t2"/>
    </source>
</evidence>
<dbReference type="Pfam" id="PF14555">
    <property type="entry name" value="UBA_4"/>
    <property type="match status" value="1"/>
</dbReference>
<evidence type="ECO:0000256" key="9">
    <source>
        <dbReference type="ARBA" id="ARBA00023204"/>
    </source>
</evidence>
<reference evidence="14" key="1">
    <citation type="submission" date="2022-11" db="UniProtKB">
        <authorList>
            <consortium name="WormBaseParasite"/>
        </authorList>
    </citation>
    <scope>IDENTIFICATION</scope>
</reference>
<keyword evidence="13" id="KW-1185">Reference proteome</keyword>
<dbReference type="WBParaSite" id="Gr19_v10_g2818.t2">
    <property type="protein sequence ID" value="Gr19_v10_g2818.t2"/>
    <property type="gene ID" value="Gr19_v10_g2818"/>
</dbReference>
<accession>A0A914HPZ4</accession>
<keyword evidence="8" id="KW-0460">Magnesium</keyword>
<keyword evidence="9" id="KW-0234">DNA repair</keyword>
<evidence type="ECO:0000256" key="4">
    <source>
        <dbReference type="ARBA" id="ARBA00022722"/>
    </source>
</evidence>
<dbReference type="AlphaFoldDB" id="A0A914HPZ4"/>
<dbReference type="Pfam" id="PF03372">
    <property type="entry name" value="Exo_endo_phos"/>
    <property type="match status" value="1"/>
</dbReference>
<dbReference type="GO" id="GO:0070260">
    <property type="term" value="F:5'-tyrosyl-DNA phosphodiesterase activity"/>
    <property type="evidence" value="ECO:0007669"/>
    <property type="project" value="TreeGrafter"/>
</dbReference>
<feature type="domain" description="Endonuclease/exonuclease/phosphatase" evidence="12">
    <location>
        <begin position="100"/>
        <end position="340"/>
    </location>
</feature>
<evidence type="ECO:0000313" key="13">
    <source>
        <dbReference type="Proteomes" id="UP000887572"/>
    </source>
</evidence>
<evidence type="ECO:0000256" key="11">
    <source>
        <dbReference type="SAM" id="MobiDB-lite"/>
    </source>
</evidence>
<evidence type="ECO:0000256" key="7">
    <source>
        <dbReference type="ARBA" id="ARBA00022801"/>
    </source>
</evidence>
<protein>
    <submittedName>
        <fullName evidence="14">5'-tyrosyl-DNA phosphodiesterase</fullName>
    </submittedName>
</protein>
<feature type="region of interest" description="Disordered" evidence="11">
    <location>
        <begin position="56"/>
        <end position="90"/>
    </location>
</feature>
<dbReference type="InterPro" id="IPR051547">
    <property type="entry name" value="TDP2-like"/>
</dbReference>
<evidence type="ECO:0000256" key="10">
    <source>
        <dbReference type="ARBA" id="ARBA00023242"/>
    </source>
</evidence>
<sequence>MSDLTDDDAEEVIRQFAEITETDEAFAHFILQDVNFDLERALAHYYSADDPETAYKNFRRDNGDSGGTMSKSAGNEPPRKRSRPADDPQNAAFPAELTLVSWNVDGRDERSLSKRFLAVLYIIARTNPEVIFLQEMTTELMPRLSELMSPMYNLVVSDTYNPQYFCVTLVSKNIRVTHSEVIPFSNTQMGRSMTVIQAQWQRLRLVLVNVHLESCREHGEVRKAQFKRCMEKIGTTVGSDAAETLAVFGGDLNIRDKEVAEVKADAAANLPEMRDAWEAAGSDGSLRFTWDMCRNDNYRDRGRARCRFDRVYFAGPYEDVEFNLEGTSRIRGPDCFPSDHFAIICRFVSPRNVQDQTANATSAARSSSTSTTTAATVAQMEN</sequence>
<dbReference type="CDD" id="cd09080">
    <property type="entry name" value="TDP2"/>
    <property type="match status" value="1"/>
</dbReference>
<dbReference type="GO" id="GO:0006302">
    <property type="term" value="P:double-strand break repair"/>
    <property type="evidence" value="ECO:0007669"/>
    <property type="project" value="TreeGrafter"/>
</dbReference>
<dbReference type="GO" id="GO:0003697">
    <property type="term" value="F:single-stranded DNA binding"/>
    <property type="evidence" value="ECO:0007669"/>
    <property type="project" value="TreeGrafter"/>
</dbReference>
<keyword evidence="7" id="KW-0378">Hydrolase</keyword>
<dbReference type="Proteomes" id="UP000887572">
    <property type="component" value="Unplaced"/>
</dbReference>
<comment type="cofactor">
    <cofactor evidence="1">
        <name>Mn(2+)</name>
        <dbReference type="ChEBI" id="CHEBI:29035"/>
    </cofactor>
</comment>
<evidence type="ECO:0000256" key="3">
    <source>
        <dbReference type="ARBA" id="ARBA00004322"/>
    </source>
</evidence>
<dbReference type="Gene3D" id="3.60.10.10">
    <property type="entry name" value="Endonuclease/exonuclease/phosphatase"/>
    <property type="match status" value="1"/>
</dbReference>
<dbReference type="GO" id="GO:0046872">
    <property type="term" value="F:metal ion binding"/>
    <property type="evidence" value="ECO:0007669"/>
    <property type="project" value="UniProtKB-KW"/>
</dbReference>
<dbReference type="PANTHER" id="PTHR15822:SF4">
    <property type="entry name" value="TYROSYL-DNA PHOSPHODIESTERASE 2"/>
    <property type="match status" value="1"/>
</dbReference>
<keyword evidence="6" id="KW-0227">DNA damage</keyword>
<keyword evidence="10" id="KW-0539">Nucleus</keyword>
<dbReference type="GO" id="GO:0016605">
    <property type="term" value="C:PML body"/>
    <property type="evidence" value="ECO:0007669"/>
    <property type="project" value="UniProtKB-SubCell"/>
</dbReference>
<feature type="compositionally biased region" description="Basic and acidic residues" evidence="11">
    <location>
        <begin position="77"/>
        <end position="86"/>
    </location>
</feature>
<evidence type="ECO:0000256" key="6">
    <source>
        <dbReference type="ARBA" id="ARBA00022763"/>
    </source>
</evidence>
<feature type="region of interest" description="Disordered" evidence="11">
    <location>
        <begin position="358"/>
        <end position="382"/>
    </location>
</feature>
<dbReference type="GO" id="GO:0005737">
    <property type="term" value="C:cytoplasm"/>
    <property type="evidence" value="ECO:0007669"/>
    <property type="project" value="TreeGrafter"/>
</dbReference>
<evidence type="ECO:0000256" key="8">
    <source>
        <dbReference type="ARBA" id="ARBA00022842"/>
    </source>
</evidence>
<proteinExistence type="predicted"/>
<dbReference type="InterPro" id="IPR036691">
    <property type="entry name" value="Endo/exonu/phosph_ase_sf"/>
</dbReference>
<dbReference type="InterPro" id="IPR009060">
    <property type="entry name" value="UBA-like_sf"/>
</dbReference>
<name>A0A914HPZ4_GLORO</name>
<dbReference type="SUPFAM" id="SSF56219">
    <property type="entry name" value="DNase I-like"/>
    <property type="match status" value="1"/>
</dbReference>
<dbReference type="Gene3D" id="1.10.8.10">
    <property type="entry name" value="DNA helicase RuvA subunit, C-terminal domain"/>
    <property type="match status" value="1"/>
</dbReference>
<keyword evidence="5" id="KW-0479">Metal-binding</keyword>
<evidence type="ECO:0000256" key="2">
    <source>
        <dbReference type="ARBA" id="ARBA00001946"/>
    </source>
</evidence>
<dbReference type="PANTHER" id="PTHR15822">
    <property type="entry name" value="TRAF AND TNF RECEPTOR-ASSOCIATED PROTEIN"/>
    <property type="match status" value="1"/>
</dbReference>
<dbReference type="InterPro" id="IPR005135">
    <property type="entry name" value="Endo/exonuclease/phosphatase"/>
</dbReference>
<organism evidence="13 14">
    <name type="scientific">Globodera rostochiensis</name>
    <name type="common">Golden nematode worm</name>
    <name type="synonym">Heterodera rostochiensis</name>
    <dbReference type="NCBI Taxonomy" id="31243"/>
    <lineage>
        <taxon>Eukaryota</taxon>
        <taxon>Metazoa</taxon>
        <taxon>Ecdysozoa</taxon>
        <taxon>Nematoda</taxon>
        <taxon>Chromadorea</taxon>
        <taxon>Rhabditida</taxon>
        <taxon>Tylenchina</taxon>
        <taxon>Tylenchomorpha</taxon>
        <taxon>Tylenchoidea</taxon>
        <taxon>Heteroderidae</taxon>
        <taxon>Heteroderinae</taxon>
        <taxon>Globodera</taxon>
    </lineage>
</organism>
<keyword evidence="4" id="KW-0540">Nuclease</keyword>
<dbReference type="GO" id="GO:0004518">
    <property type="term" value="F:nuclease activity"/>
    <property type="evidence" value="ECO:0007669"/>
    <property type="project" value="UniProtKB-KW"/>
</dbReference>